<dbReference type="InterPro" id="IPR010131">
    <property type="entry name" value="MdtP/NodT-like"/>
</dbReference>
<keyword evidence="2" id="KW-0732">Signal</keyword>
<comment type="similarity">
    <text evidence="1">Belongs to the outer membrane factor (OMF) (TC 1.B.17) family.</text>
</comment>
<comment type="caution">
    <text evidence="3">The sequence shown here is derived from an EMBL/GenBank/DDBJ whole genome shotgun (WGS) entry which is preliminary data.</text>
</comment>
<evidence type="ECO:0008006" key="5">
    <source>
        <dbReference type="Google" id="ProtNLM"/>
    </source>
</evidence>
<dbReference type="PANTHER" id="PTHR30203:SF24">
    <property type="entry name" value="BLR4935 PROTEIN"/>
    <property type="match status" value="1"/>
</dbReference>
<reference evidence="3 4" key="1">
    <citation type="submission" date="2015-10" db="EMBL/GenBank/DDBJ databases">
        <title>Metagenome-Assembled Genomes uncover a global brackish microbiome.</title>
        <authorList>
            <person name="Hugerth L.W."/>
            <person name="Larsson J."/>
            <person name="Alneberg J."/>
            <person name="Lindh M.V."/>
            <person name="Legrand C."/>
            <person name="Pinhassi J."/>
            <person name="Andersson A.F."/>
        </authorList>
    </citation>
    <scope>NUCLEOTIDE SEQUENCE [LARGE SCALE GENOMIC DNA]</scope>
    <source>
        <strain evidence="3">BACL22 MAG-120619-bin3</strain>
    </source>
</reference>
<dbReference type="InterPro" id="IPR003423">
    <property type="entry name" value="OMP_efflux"/>
</dbReference>
<accession>A0A0R2STM1</accession>
<dbReference type="PANTHER" id="PTHR30203">
    <property type="entry name" value="OUTER MEMBRANE CATION EFFLUX PROTEIN"/>
    <property type="match status" value="1"/>
</dbReference>
<dbReference type="SUPFAM" id="SSF56954">
    <property type="entry name" value="Outer membrane efflux proteins (OEP)"/>
    <property type="match status" value="1"/>
</dbReference>
<name>A0A0R2STM1_9GAMM</name>
<evidence type="ECO:0000256" key="1">
    <source>
        <dbReference type="ARBA" id="ARBA00007613"/>
    </source>
</evidence>
<gene>
    <name evidence="3" type="ORF">ABR85_06005</name>
</gene>
<evidence type="ECO:0000313" key="3">
    <source>
        <dbReference type="EMBL" id="KRO78294.1"/>
    </source>
</evidence>
<evidence type="ECO:0000313" key="4">
    <source>
        <dbReference type="Proteomes" id="UP000051242"/>
    </source>
</evidence>
<feature type="non-terminal residue" evidence="3">
    <location>
        <position position="406"/>
    </location>
</feature>
<dbReference type="EMBL" id="LICD01000334">
    <property type="protein sequence ID" value="KRO78294.1"/>
    <property type="molecule type" value="Genomic_DNA"/>
</dbReference>
<protein>
    <recommendedName>
        <fullName evidence="5">Transporter</fullName>
    </recommendedName>
</protein>
<dbReference type="GO" id="GO:0015562">
    <property type="term" value="F:efflux transmembrane transporter activity"/>
    <property type="evidence" value="ECO:0007669"/>
    <property type="project" value="InterPro"/>
</dbReference>
<evidence type="ECO:0000256" key="2">
    <source>
        <dbReference type="SAM" id="SignalP"/>
    </source>
</evidence>
<feature type="signal peptide" evidence="2">
    <location>
        <begin position="1"/>
        <end position="21"/>
    </location>
</feature>
<dbReference type="Proteomes" id="UP000051242">
    <property type="component" value="Unassembled WGS sequence"/>
</dbReference>
<dbReference type="Gene3D" id="1.20.1600.10">
    <property type="entry name" value="Outer membrane efflux proteins (OEP)"/>
    <property type="match status" value="1"/>
</dbReference>
<organism evidence="3 4">
    <name type="scientific">OM182 bacterium BACL3 MAG-120619-bin3</name>
    <dbReference type="NCBI Taxonomy" id="1655593"/>
    <lineage>
        <taxon>Bacteria</taxon>
        <taxon>Pseudomonadati</taxon>
        <taxon>Pseudomonadota</taxon>
        <taxon>Gammaproteobacteria</taxon>
        <taxon>OMG group</taxon>
        <taxon>OM182 clade</taxon>
    </lineage>
</organism>
<dbReference type="AlphaFoldDB" id="A0A0R2STM1"/>
<proteinExistence type="inferred from homology"/>
<dbReference type="Pfam" id="PF02321">
    <property type="entry name" value="OEP"/>
    <property type="match status" value="1"/>
</dbReference>
<feature type="chain" id="PRO_5006423974" description="Transporter" evidence="2">
    <location>
        <begin position="22"/>
        <end position="406"/>
    </location>
</feature>
<sequence length="406" mass="44031">MNFKCLTIVVCATIASTLAGAQESITGVISLRDALETTLAAHPRLRSFPLRAEALLGEKETAELRPAFRVEAEIEDALGTGDIKDFTGAEATLRLSNVVEMGNKRAARVGLANRRIEVLDAEQQVVELDLLTDVVRRFIEVASAQELVALQARATAIAEQTVSLLEPLVRAGQTPQLELDRANSALIRAQVAGQSAAAMLASARIRLANMWASTSPQFVAVESNLLTVGQAEPIESILAGLELNPDIEIYASEFRLLEAELLLAQSRRQGDIGWSAGIRHLKEIDDTGFAFGVSIPLFNKARASGAVRTARANMQEMEMRRLTTLNAISGEVLSLHQLLQQAVLEVNTLQQSVIPTLETVQEQIQTAYAAGNYSYVELISAQQEYLDAHLSLISSATNAHKIRAEI</sequence>